<evidence type="ECO:0000313" key="3">
    <source>
        <dbReference type="EMBL" id="MCX2722989.1"/>
    </source>
</evidence>
<dbReference type="Proteomes" id="UP001300261">
    <property type="component" value="Unassembled WGS sequence"/>
</dbReference>
<dbReference type="InterPro" id="IPR034116">
    <property type="entry name" value="AGE_dom"/>
</dbReference>
<dbReference type="CDD" id="cd00249">
    <property type="entry name" value="AGE"/>
    <property type="match status" value="1"/>
</dbReference>
<dbReference type="Pfam" id="PF07221">
    <property type="entry name" value="GlcNAc_2-epim"/>
    <property type="match status" value="1"/>
</dbReference>
<organism evidence="3 4">
    <name type="scientific">Roseibium salinum</name>
    <dbReference type="NCBI Taxonomy" id="1604349"/>
    <lineage>
        <taxon>Bacteria</taxon>
        <taxon>Pseudomonadati</taxon>
        <taxon>Pseudomonadota</taxon>
        <taxon>Alphaproteobacteria</taxon>
        <taxon>Hyphomicrobiales</taxon>
        <taxon>Stappiaceae</taxon>
        <taxon>Roseibium</taxon>
    </lineage>
</organism>
<evidence type="ECO:0000256" key="1">
    <source>
        <dbReference type="ARBA" id="ARBA00008558"/>
    </source>
</evidence>
<dbReference type="Gene3D" id="1.50.10.10">
    <property type="match status" value="1"/>
</dbReference>
<gene>
    <name evidence="3" type="ORF">ON753_11485</name>
</gene>
<dbReference type="EMBL" id="JAPEVI010000003">
    <property type="protein sequence ID" value="MCX2722989.1"/>
    <property type="molecule type" value="Genomic_DNA"/>
</dbReference>
<keyword evidence="4" id="KW-1185">Reference proteome</keyword>
<sequence length="394" mass="44103">MTATDQTADIKTVMQLSDELTTWLLEKALPVWSTVGANHKAGECYEAISLDDTKAITSPRRARVVPRQIYSFLEGANLGWGGPARDLAKGLFDWHVDRFLTDDGYFAAAVDMDNRITDRSFDLYNQAFALFAFAQIAAHVPECRIAAVDQAANLVNHLFDNYRHPEGGFREANPDKAPLCSNPHMHLFEACLAWEEVSDDPAWQELSDEIAELALTRFIDPVNGGLREFFDLDWSPMPGEKGRVMEPGHQFEWAWLLTRWGRSRGDAGALVAARRLYDIGWTYGIDESRGAAFMALNEDFTVRDPVARLWGQTEWIKAAVALAQISIGAEQEAYLSDIPDAVRALQLYFEDVPDGLWRDKLRPDGSFIDEPAPASSLYHIVCAISDLNAFARTL</sequence>
<proteinExistence type="inferred from homology"/>
<evidence type="ECO:0000313" key="4">
    <source>
        <dbReference type="Proteomes" id="UP001300261"/>
    </source>
</evidence>
<accession>A0ABT3R1A2</accession>
<dbReference type="PANTHER" id="PTHR15108">
    <property type="entry name" value="N-ACYLGLUCOSAMINE-2-EPIMERASE"/>
    <property type="match status" value="1"/>
</dbReference>
<dbReference type="SUPFAM" id="SSF48208">
    <property type="entry name" value="Six-hairpin glycosidases"/>
    <property type="match status" value="1"/>
</dbReference>
<protein>
    <submittedName>
        <fullName evidence="3">AGE family epimerase/isomerase</fullName>
    </submittedName>
</protein>
<comment type="caution">
    <text evidence="3">The sequence shown here is derived from an EMBL/GenBank/DDBJ whole genome shotgun (WGS) entry which is preliminary data.</text>
</comment>
<evidence type="ECO:0000256" key="2">
    <source>
        <dbReference type="ARBA" id="ARBA00023235"/>
    </source>
</evidence>
<keyword evidence="2" id="KW-0413">Isomerase</keyword>
<dbReference type="InterPro" id="IPR012341">
    <property type="entry name" value="6hp_glycosidase-like_sf"/>
</dbReference>
<dbReference type="RefSeq" id="WP_265962652.1">
    <property type="nucleotide sequence ID" value="NZ_JAPEVI010000003.1"/>
</dbReference>
<dbReference type="InterPro" id="IPR008928">
    <property type="entry name" value="6-hairpin_glycosidase_sf"/>
</dbReference>
<name>A0ABT3R1A2_9HYPH</name>
<dbReference type="InterPro" id="IPR010819">
    <property type="entry name" value="AGE/CE"/>
</dbReference>
<reference evidence="3 4" key="1">
    <citation type="journal article" date="2016" name="Int. J. Syst. Evol. Microbiol.">
        <title>Labrenzia salina sp. nov., isolated from the rhizosphere of the halophyte Arthrocnemum macrostachyum.</title>
        <authorList>
            <person name="Camacho M."/>
            <person name="Redondo-Gomez S."/>
            <person name="Rodriguez-Llorente I."/>
            <person name="Rohde M."/>
            <person name="Sproer C."/>
            <person name="Schumann P."/>
            <person name="Klenk H.P."/>
            <person name="Montero-Calasanz M.D.C."/>
        </authorList>
    </citation>
    <scope>NUCLEOTIDE SEQUENCE [LARGE SCALE GENOMIC DNA]</scope>
    <source>
        <strain evidence="3 4">DSM 29163</strain>
    </source>
</reference>
<comment type="similarity">
    <text evidence="1">Belongs to the N-acylglucosamine 2-epimerase family.</text>
</comment>